<dbReference type="EMBL" id="ML170163">
    <property type="protein sequence ID" value="TDL25746.1"/>
    <property type="molecule type" value="Genomic_DNA"/>
</dbReference>
<organism evidence="2 3">
    <name type="scientific">Rickenella mellea</name>
    <dbReference type="NCBI Taxonomy" id="50990"/>
    <lineage>
        <taxon>Eukaryota</taxon>
        <taxon>Fungi</taxon>
        <taxon>Dikarya</taxon>
        <taxon>Basidiomycota</taxon>
        <taxon>Agaricomycotina</taxon>
        <taxon>Agaricomycetes</taxon>
        <taxon>Hymenochaetales</taxon>
        <taxon>Rickenellaceae</taxon>
        <taxon>Rickenella</taxon>
    </lineage>
</organism>
<protein>
    <submittedName>
        <fullName evidence="2">ADP-ribosylation</fullName>
    </submittedName>
</protein>
<feature type="domain" description="PARP catalytic" evidence="1">
    <location>
        <begin position="113"/>
        <end position="230"/>
    </location>
</feature>
<evidence type="ECO:0000259" key="1">
    <source>
        <dbReference type="Pfam" id="PF00644"/>
    </source>
</evidence>
<dbReference type="PANTHER" id="PTHR45740:SF2">
    <property type="entry name" value="POLY [ADP-RIBOSE] POLYMERASE"/>
    <property type="match status" value="1"/>
</dbReference>
<dbReference type="OrthoDB" id="9514740at2759"/>
<dbReference type="PANTHER" id="PTHR45740">
    <property type="entry name" value="POLY [ADP-RIBOSE] POLYMERASE"/>
    <property type="match status" value="1"/>
</dbReference>
<sequence length="257" mass="29299">MNDEFCSQHYDNCGFFGTGASDRFKLIEKESAEYHQVKKLLKSGWKHRKKNTPVVHIIYKVMWPLHMLDPYLKYRKIVQATLETENVAVQKPGNEQLLFHGTNRACRLGENPEKVSLCGEDQCSLCTIIRSSFDIKECGSKHSFTRFGKAIYTTPCSSKADDYSVNLHADTTKRVLLLNRVVVGKGFRTPLNSTHLRAPPGDYHSVIGIPGVHLNYEETVVYRNDAIIPAYMILYELEPRIPWKSLVPQLFNVPLAV</sequence>
<dbReference type="Proteomes" id="UP000294933">
    <property type="component" value="Unassembled WGS sequence"/>
</dbReference>
<dbReference type="GO" id="GO:1990404">
    <property type="term" value="F:NAD+-protein mono-ADP-ribosyltransferase activity"/>
    <property type="evidence" value="ECO:0007669"/>
    <property type="project" value="TreeGrafter"/>
</dbReference>
<gene>
    <name evidence="2" type="ORF">BD410DRAFT_606471</name>
</gene>
<evidence type="ECO:0000313" key="3">
    <source>
        <dbReference type="Proteomes" id="UP000294933"/>
    </source>
</evidence>
<dbReference type="SUPFAM" id="SSF56399">
    <property type="entry name" value="ADP-ribosylation"/>
    <property type="match status" value="1"/>
</dbReference>
<dbReference type="InterPro" id="IPR012317">
    <property type="entry name" value="Poly(ADP-ribose)pol_cat_dom"/>
</dbReference>
<proteinExistence type="predicted"/>
<dbReference type="Pfam" id="PF00644">
    <property type="entry name" value="PARP"/>
    <property type="match status" value="1"/>
</dbReference>
<dbReference type="InterPro" id="IPR051712">
    <property type="entry name" value="ARTD-AVP"/>
</dbReference>
<accession>A0A4Y7QEH4</accession>
<dbReference type="Gene3D" id="3.90.228.10">
    <property type="match status" value="1"/>
</dbReference>
<evidence type="ECO:0000313" key="2">
    <source>
        <dbReference type="EMBL" id="TDL25746.1"/>
    </source>
</evidence>
<reference evidence="2 3" key="1">
    <citation type="submission" date="2018-06" db="EMBL/GenBank/DDBJ databases">
        <title>A transcriptomic atlas of mushroom development highlights an independent origin of complex multicellularity.</title>
        <authorList>
            <consortium name="DOE Joint Genome Institute"/>
            <person name="Krizsan K."/>
            <person name="Almasi E."/>
            <person name="Merenyi Z."/>
            <person name="Sahu N."/>
            <person name="Viragh M."/>
            <person name="Koszo T."/>
            <person name="Mondo S."/>
            <person name="Kiss B."/>
            <person name="Balint B."/>
            <person name="Kues U."/>
            <person name="Barry K."/>
            <person name="Hegedus J.C."/>
            <person name="Henrissat B."/>
            <person name="Johnson J."/>
            <person name="Lipzen A."/>
            <person name="Ohm R."/>
            <person name="Nagy I."/>
            <person name="Pangilinan J."/>
            <person name="Yan J."/>
            <person name="Xiong Y."/>
            <person name="Grigoriev I.V."/>
            <person name="Hibbett D.S."/>
            <person name="Nagy L.G."/>
        </authorList>
    </citation>
    <scope>NUCLEOTIDE SEQUENCE [LARGE SCALE GENOMIC DNA]</scope>
    <source>
        <strain evidence="2 3">SZMC22713</strain>
    </source>
</reference>
<dbReference type="AlphaFoldDB" id="A0A4Y7QEH4"/>
<dbReference type="GO" id="GO:0003950">
    <property type="term" value="F:NAD+ poly-ADP-ribosyltransferase activity"/>
    <property type="evidence" value="ECO:0007669"/>
    <property type="project" value="InterPro"/>
</dbReference>
<dbReference type="VEuPathDB" id="FungiDB:BD410DRAFT_606471"/>
<dbReference type="GO" id="GO:0005634">
    <property type="term" value="C:nucleus"/>
    <property type="evidence" value="ECO:0007669"/>
    <property type="project" value="TreeGrafter"/>
</dbReference>
<keyword evidence="3" id="KW-1185">Reference proteome</keyword>
<name>A0A4Y7QEH4_9AGAM</name>
<dbReference type="STRING" id="50990.A0A4Y7QEH4"/>